<dbReference type="GO" id="GO:0006281">
    <property type="term" value="P:DNA repair"/>
    <property type="evidence" value="ECO:0007669"/>
    <property type="project" value="UniProtKB-KW"/>
</dbReference>
<evidence type="ECO:0000256" key="1">
    <source>
        <dbReference type="ARBA" id="ARBA00004123"/>
    </source>
</evidence>
<dbReference type="Proteomes" id="UP000308652">
    <property type="component" value="Unassembled WGS sequence"/>
</dbReference>
<comment type="similarity">
    <text evidence="2 16">Belongs to the RuvB family.</text>
</comment>
<dbReference type="FunFam" id="2.40.50.360:FF:000001">
    <property type="entry name" value="RuvB-like helicase"/>
    <property type="match status" value="1"/>
</dbReference>
<dbReference type="EC" id="3.6.4.12" evidence="16"/>
<dbReference type="STRING" id="68775.A0A5C3LGD2"/>
<evidence type="ECO:0000256" key="12">
    <source>
        <dbReference type="ARBA" id="ARBA00023204"/>
    </source>
</evidence>
<comment type="function">
    <text evidence="14">DNA helicase which participates in several chromatin remodeling complexes, including the SWR1 and the INO80 complexes. The SWR1 complex mediates the ATP-dependent exchange of histone H2A for the H2A variant HZT1 leading to transcriptional regulation of selected genes by chromatin remodeling. The INO80 complex remodels chromatin by shifting nucleosomes and is involved in DNA repair. Also involved in pre-rRNA processing.</text>
</comment>
<dbReference type="InterPro" id="IPR027417">
    <property type="entry name" value="P-loop_NTPase"/>
</dbReference>
<keyword evidence="10" id="KW-0010">Activator</keyword>
<feature type="region of interest" description="Disordered" evidence="17">
    <location>
        <begin position="1"/>
        <end position="34"/>
    </location>
</feature>
<evidence type="ECO:0000256" key="11">
    <source>
        <dbReference type="ARBA" id="ARBA00023163"/>
    </source>
</evidence>
<dbReference type="GO" id="GO:0006325">
    <property type="term" value="P:chromatin organization"/>
    <property type="evidence" value="ECO:0007669"/>
    <property type="project" value="UniProtKB-KW"/>
</dbReference>
<dbReference type="SUPFAM" id="SSF52540">
    <property type="entry name" value="P-loop containing nucleoside triphosphate hydrolases"/>
    <property type="match status" value="1"/>
</dbReference>
<evidence type="ECO:0000256" key="2">
    <source>
        <dbReference type="ARBA" id="ARBA00007519"/>
    </source>
</evidence>
<dbReference type="AlphaFoldDB" id="A0A5C3LGD2"/>
<keyword evidence="6 16" id="KW-0347">Helicase</keyword>
<dbReference type="SMART" id="SM00382">
    <property type="entry name" value="AAA"/>
    <property type="match status" value="1"/>
</dbReference>
<reference evidence="19 20" key="1">
    <citation type="journal article" date="2019" name="Nat. Ecol. Evol.">
        <title>Megaphylogeny resolves global patterns of mushroom evolution.</title>
        <authorList>
            <person name="Varga T."/>
            <person name="Krizsan K."/>
            <person name="Foldi C."/>
            <person name="Dima B."/>
            <person name="Sanchez-Garcia M."/>
            <person name="Sanchez-Ramirez S."/>
            <person name="Szollosi G.J."/>
            <person name="Szarkandi J.G."/>
            <person name="Papp V."/>
            <person name="Albert L."/>
            <person name="Andreopoulos W."/>
            <person name="Angelini C."/>
            <person name="Antonin V."/>
            <person name="Barry K.W."/>
            <person name="Bougher N.L."/>
            <person name="Buchanan P."/>
            <person name="Buyck B."/>
            <person name="Bense V."/>
            <person name="Catcheside P."/>
            <person name="Chovatia M."/>
            <person name="Cooper J."/>
            <person name="Damon W."/>
            <person name="Desjardin D."/>
            <person name="Finy P."/>
            <person name="Geml J."/>
            <person name="Haridas S."/>
            <person name="Hughes K."/>
            <person name="Justo A."/>
            <person name="Karasinski D."/>
            <person name="Kautmanova I."/>
            <person name="Kiss B."/>
            <person name="Kocsube S."/>
            <person name="Kotiranta H."/>
            <person name="LaButti K.M."/>
            <person name="Lechner B.E."/>
            <person name="Liimatainen K."/>
            <person name="Lipzen A."/>
            <person name="Lukacs Z."/>
            <person name="Mihaltcheva S."/>
            <person name="Morgado L.N."/>
            <person name="Niskanen T."/>
            <person name="Noordeloos M.E."/>
            <person name="Ohm R.A."/>
            <person name="Ortiz-Santana B."/>
            <person name="Ovrebo C."/>
            <person name="Racz N."/>
            <person name="Riley R."/>
            <person name="Savchenko A."/>
            <person name="Shiryaev A."/>
            <person name="Soop K."/>
            <person name="Spirin V."/>
            <person name="Szebenyi C."/>
            <person name="Tomsovsky M."/>
            <person name="Tulloss R.E."/>
            <person name="Uehling J."/>
            <person name="Grigoriev I.V."/>
            <person name="Vagvolgyi C."/>
            <person name="Papp T."/>
            <person name="Martin F.M."/>
            <person name="Miettinen O."/>
            <person name="Hibbett D.S."/>
            <person name="Nagy L.G."/>
        </authorList>
    </citation>
    <scope>NUCLEOTIDE SEQUENCE [LARGE SCALE GENOMIC DNA]</scope>
    <source>
        <strain evidence="19 20">CBS 166.37</strain>
    </source>
</reference>
<sequence length="475" mass="50642">MKASTSTSTPTPAHNAPLPPTAANPGRSSRIAPHSHIKGLGLTPEGYASSDTGGFVGQTIAREACGVIVDLIKSRKFSGRALLLVGAPGTGKTALALAVSHELGAKVPFCPMVGSEVYSTEVKKTEVLAEVFRRAIGLRIKETKEVYEGEVTELTPTEAENPLSGYGKTVSHVVVGLKTVKGTKQLRLDPTIYEAILKEKIVVGDVVYIEANTGAVKRVGRSDAYASSYDLESETYVPLPKGDVHKRKELVQDVTLGDLDAANARPQGGQDIMSVMGSLVKSGRTEVTEKLRREVNKIVKGYVDQGVAEVVPGVVFIDEVHMLDIECFTYLNALLESPMAPTVIFATNRGNSLVRGTSDIVSPHGIPVDLLDRCMIVKTEGYTREQVGKVVQLRANVEGLRLGEGVLDKLAVEGEKSSLRYALQLLTPASILASIAGRNQMEVEDIGEMNELFLDAKTSASMIGQGGGFDGGQSL</sequence>
<keyword evidence="5 16" id="KW-0378">Hydrolase</keyword>
<evidence type="ECO:0000256" key="10">
    <source>
        <dbReference type="ARBA" id="ARBA00023159"/>
    </source>
</evidence>
<evidence type="ECO:0000256" key="16">
    <source>
        <dbReference type="RuleBase" id="RU363048"/>
    </source>
</evidence>
<comment type="subcellular location">
    <subcellularLocation>
        <location evidence="1 16">Nucleus</location>
    </subcellularLocation>
</comment>
<dbReference type="OrthoDB" id="10060499at2759"/>
<keyword evidence="3 16" id="KW-0547">Nucleotide-binding</keyword>
<comment type="function">
    <text evidence="16">DNA helicase participates in several chromatin remodeling complexes, including the SWR1 and the INO80 complexes.</text>
</comment>
<evidence type="ECO:0000259" key="18">
    <source>
        <dbReference type="SMART" id="SM00382"/>
    </source>
</evidence>
<feature type="compositionally biased region" description="Low complexity" evidence="17">
    <location>
        <begin position="1"/>
        <end position="12"/>
    </location>
</feature>
<evidence type="ECO:0000256" key="3">
    <source>
        <dbReference type="ARBA" id="ARBA00022741"/>
    </source>
</evidence>
<dbReference type="InterPro" id="IPR003593">
    <property type="entry name" value="AAA+_ATPase"/>
</dbReference>
<organism evidence="19 20">
    <name type="scientific">Crucibulum laeve</name>
    <dbReference type="NCBI Taxonomy" id="68775"/>
    <lineage>
        <taxon>Eukaryota</taxon>
        <taxon>Fungi</taxon>
        <taxon>Dikarya</taxon>
        <taxon>Basidiomycota</taxon>
        <taxon>Agaricomycotina</taxon>
        <taxon>Agaricomycetes</taxon>
        <taxon>Agaricomycetidae</taxon>
        <taxon>Agaricales</taxon>
        <taxon>Agaricineae</taxon>
        <taxon>Nidulariaceae</taxon>
        <taxon>Crucibulum</taxon>
    </lineage>
</organism>
<dbReference type="InterPro" id="IPR027238">
    <property type="entry name" value="RuvB-like"/>
</dbReference>
<dbReference type="Gene3D" id="2.40.50.360">
    <property type="entry name" value="RuvB-like helicase, domain II"/>
    <property type="match status" value="1"/>
</dbReference>
<dbReference type="InterPro" id="IPR042487">
    <property type="entry name" value="RuvBL1/2_DNA/RNA_bd_dom"/>
</dbReference>
<evidence type="ECO:0000256" key="4">
    <source>
        <dbReference type="ARBA" id="ARBA00022763"/>
    </source>
</evidence>
<dbReference type="GO" id="GO:0016887">
    <property type="term" value="F:ATP hydrolysis activity"/>
    <property type="evidence" value="ECO:0007669"/>
    <property type="project" value="RHEA"/>
</dbReference>
<dbReference type="GO" id="GO:0005634">
    <property type="term" value="C:nucleus"/>
    <property type="evidence" value="ECO:0007669"/>
    <property type="project" value="UniProtKB-SubCell"/>
</dbReference>
<keyword evidence="7 16" id="KW-0067">ATP-binding</keyword>
<dbReference type="EMBL" id="ML213701">
    <property type="protein sequence ID" value="TFK31858.1"/>
    <property type="molecule type" value="Genomic_DNA"/>
</dbReference>
<proteinExistence type="inferred from homology"/>
<dbReference type="GO" id="GO:0003678">
    <property type="term" value="F:DNA helicase activity"/>
    <property type="evidence" value="ECO:0007669"/>
    <property type="project" value="UniProtKB-EC"/>
</dbReference>
<protein>
    <recommendedName>
        <fullName evidence="16">RuvB-like helicase</fullName>
        <ecNumber evidence="16">3.6.4.12</ecNumber>
    </recommendedName>
</protein>
<keyword evidence="8 16" id="KW-0156">Chromatin regulator</keyword>
<evidence type="ECO:0000256" key="5">
    <source>
        <dbReference type="ARBA" id="ARBA00022801"/>
    </source>
</evidence>
<gene>
    <name evidence="19" type="ORF">BDQ12DRAFT_693435</name>
</gene>
<dbReference type="PANTHER" id="PTHR11093">
    <property type="entry name" value="RUVB-RELATED REPTIN AND PONTIN"/>
    <property type="match status" value="1"/>
</dbReference>
<evidence type="ECO:0000256" key="14">
    <source>
        <dbReference type="ARBA" id="ARBA00025345"/>
    </source>
</evidence>
<evidence type="ECO:0000256" key="8">
    <source>
        <dbReference type="ARBA" id="ARBA00022853"/>
    </source>
</evidence>
<dbReference type="Pfam" id="PF17856">
    <property type="entry name" value="TIP49_C"/>
    <property type="match status" value="1"/>
</dbReference>
<dbReference type="InterPro" id="IPR041048">
    <property type="entry name" value="RuvB-like_C"/>
</dbReference>
<keyword evidence="4 16" id="KW-0227">DNA damage</keyword>
<evidence type="ECO:0000256" key="6">
    <source>
        <dbReference type="ARBA" id="ARBA00022806"/>
    </source>
</evidence>
<evidence type="ECO:0000256" key="15">
    <source>
        <dbReference type="ARBA" id="ARBA00047995"/>
    </source>
</evidence>
<dbReference type="Gene3D" id="1.10.8.60">
    <property type="match status" value="1"/>
</dbReference>
<accession>A0A5C3LGD2</accession>
<evidence type="ECO:0000256" key="13">
    <source>
        <dbReference type="ARBA" id="ARBA00023242"/>
    </source>
</evidence>
<keyword evidence="11 16" id="KW-0804">Transcription</keyword>
<evidence type="ECO:0000256" key="7">
    <source>
        <dbReference type="ARBA" id="ARBA00022840"/>
    </source>
</evidence>
<keyword evidence="12 16" id="KW-0234">DNA repair</keyword>
<keyword evidence="20" id="KW-1185">Reference proteome</keyword>
<evidence type="ECO:0000256" key="17">
    <source>
        <dbReference type="SAM" id="MobiDB-lite"/>
    </source>
</evidence>
<keyword evidence="9 16" id="KW-0805">Transcription regulation</keyword>
<evidence type="ECO:0000313" key="19">
    <source>
        <dbReference type="EMBL" id="TFK31858.1"/>
    </source>
</evidence>
<evidence type="ECO:0000313" key="20">
    <source>
        <dbReference type="Proteomes" id="UP000308652"/>
    </source>
</evidence>
<dbReference type="Pfam" id="PF06068">
    <property type="entry name" value="TIP49"/>
    <property type="match status" value="1"/>
</dbReference>
<dbReference type="GO" id="GO:0005524">
    <property type="term" value="F:ATP binding"/>
    <property type="evidence" value="ECO:0007669"/>
    <property type="project" value="UniProtKB-KW"/>
</dbReference>
<evidence type="ECO:0000256" key="9">
    <source>
        <dbReference type="ARBA" id="ARBA00023015"/>
    </source>
</evidence>
<comment type="catalytic activity">
    <reaction evidence="15 16">
        <text>ATP + H2O = ADP + phosphate + H(+)</text>
        <dbReference type="Rhea" id="RHEA:13065"/>
        <dbReference type="ChEBI" id="CHEBI:15377"/>
        <dbReference type="ChEBI" id="CHEBI:15378"/>
        <dbReference type="ChEBI" id="CHEBI:30616"/>
        <dbReference type="ChEBI" id="CHEBI:43474"/>
        <dbReference type="ChEBI" id="CHEBI:456216"/>
        <dbReference type="EC" id="3.6.4.12"/>
    </reaction>
</comment>
<dbReference type="InterPro" id="IPR010339">
    <property type="entry name" value="TIP49_P-loop"/>
</dbReference>
<feature type="domain" description="AAA+ ATPase" evidence="18">
    <location>
        <begin position="78"/>
        <end position="368"/>
    </location>
</feature>
<name>A0A5C3LGD2_9AGAR</name>
<dbReference type="Gene3D" id="3.40.50.300">
    <property type="entry name" value="P-loop containing nucleotide triphosphate hydrolases"/>
    <property type="match status" value="1"/>
</dbReference>
<keyword evidence="13 16" id="KW-0539">Nucleus</keyword>